<sequence length="99" mass="10882">MGDLVDDAQRQMETLERARQGSDAAAVDDVACAWLRRNGKGGYVKAFLVMRRKTDTLSWCDLEDLIAIFEPLPLQPEGQGNDDDALAQMLSGLGLEATR</sequence>
<organism evidence="1 2">
    <name type="scientific">Aureococcus anophagefferens</name>
    <name type="common">Harmful bloom alga</name>
    <dbReference type="NCBI Taxonomy" id="44056"/>
    <lineage>
        <taxon>Eukaryota</taxon>
        <taxon>Sar</taxon>
        <taxon>Stramenopiles</taxon>
        <taxon>Ochrophyta</taxon>
        <taxon>Pelagophyceae</taxon>
        <taxon>Pelagomonadales</taxon>
        <taxon>Pelagomonadaceae</taxon>
        <taxon>Aureococcus</taxon>
    </lineage>
</organism>
<reference evidence="1 2" key="1">
    <citation type="submission" date="2024-03" db="EMBL/GenBank/DDBJ databases">
        <title>Aureococcus anophagefferens CCMP1851 and Kratosvirus quantuckense: Draft genome of a second virus-susceptible host strain in the model system.</title>
        <authorList>
            <person name="Chase E."/>
            <person name="Truchon A.R."/>
            <person name="Schepens W."/>
            <person name="Wilhelm S.W."/>
        </authorList>
    </citation>
    <scope>NUCLEOTIDE SEQUENCE [LARGE SCALE GENOMIC DNA]</scope>
    <source>
        <strain evidence="1 2">CCMP1851</strain>
    </source>
</reference>
<dbReference type="Proteomes" id="UP001363151">
    <property type="component" value="Unassembled WGS sequence"/>
</dbReference>
<accession>A0ABR1G1R7</accession>
<gene>
    <name evidence="1" type="ORF">SO694_00013346</name>
</gene>
<evidence type="ECO:0000313" key="1">
    <source>
        <dbReference type="EMBL" id="KAK7242250.1"/>
    </source>
</evidence>
<protein>
    <submittedName>
        <fullName evidence="1">Uncharacterized protein</fullName>
    </submittedName>
</protein>
<comment type="caution">
    <text evidence="1">The sequence shown here is derived from an EMBL/GenBank/DDBJ whole genome shotgun (WGS) entry which is preliminary data.</text>
</comment>
<keyword evidence="2" id="KW-1185">Reference proteome</keyword>
<evidence type="ECO:0000313" key="2">
    <source>
        <dbReference type="Proteomes" id="UP001363151"/>
    </source>
</evidence>
<proteinExistence type="predicted"/>
<dbReference type="EMBL" id="JBBJCI010000146">
    <property type="protein sequence ID" value="KAK7242250.1"/>
    <property type="molecule type" value="Genomic_DNA"/>
</dbReference>
<name>A0ABR1G1R7_AURAN</name>